<organism evidence="1 2">
    <name type="scientific">Papaver somniferum</name>
    <name type="common">Opium poppy</name>
    <dbReference type="NCBI Taxonomy" id="3469"/>
    <lineage>
        <taxon>Eukaryota</taxon>
        <taxon>Viridiplantae</taxon>
        <taxon>Streptophyta</taxon>
        <taxon>Embryophyta</taxon>
        <taxon>Tracheophyta</taxon>
        <taxon>Spermatophyta</taxon>
        <taxon>Magnoliopsida</taxon>
        <taxon>Ranunculales</taxon>
        <taxon>Papaveraceae</taxon>
        <taxon>Papaveroideae</taxon>
        <taxon>Papaver</taxon>
    </lineage>
</organism>
<proteinExistence type="predicted"/>
<keyword evidence="2" id="KW-1185">Reference proteome</keyword>
<evidence type="ECO:0000313" key="1">
    <source>
        <dbReference type="EMBL" id="RZC76383.1"/>
    </source>
</evidence>
<dbReference type="Proteomes" id="UP000316621">
    <property type="component" value="Chromosome 9"/>
</dbReference>
<gene>
    <name evidence="1" type="ORF">C5167_000451</name>
</gene>
<sequence length="90" mass="10097">MTCGVKENESWKTAVQLPKTCTNEVHLRLSGISLKVVITNSNPFKADRSPSILSECICGLDFRERSSNSAYLFSKLFFYSTKQVLSEISD</sequence>
<dbReference type="AlphaFoldDB" id="A0A4Y7KSQ3"/>
<accession>A0A4Y7KSQ3</accession>
<reference evidence="1 2" key="1">
    <citation type="journal article" date="2018" name="Science">
        <title>The opium poppy genome and morphinan production.</title>
        <authorList>
            <person name="Guo L."/>
            <person name="Winzer T."/>
            <person name="Yang X."/>
            <person name="Li Y."/>
            <person name="Ning Z."/>
            <person name="He Z."/>
            <person name="Teodor R."/>
            <person name="Lu Y."/>
            <person name="Bowser T.A."/>
            <person name="Graham I.A."/>
            <person name="Ye K."/>
        </authorList>
    </citation>
    <scope>NUCLEOTIDE SEQUENCE [LARGE SCALE GENOMIC DNA]</scope>
    <source>
        <strain evidence="2">cv. HN1</strain>
        <tissue evidence="1">Leaves</tissue>
    </source>
</reference>
<dbReference type="EMBL" id="CM010723">
    <property type="protein sequence ID" value="RZC76383.1"/>
    <property type="molecule type" value="Genomic_DNA"/>
</dbReference>
<dbReference type="Gramene" id="RZC76383">
    <property type="protein sequence ID" value="RZC76383"/>
    <property type="gene ID" value="C5167_000451"/>
</dbReference>
<protein>
    <submittedName>
        <fullName evidence="1">Uncharacterized protein</fullName>
    </submittedName>
</protein>
<name>A0A4Y7KSQ3_PAPSO</name>
<evidence type="ECO:0000313" key="2">
    <source>
        <dbReference type="Proteomes" id="UP000316621"/>
    </source>
</evidence>